<proteinExistence type="predicted"/>
<dbReference type="Proteomes" id="UP001145114">
    <property type="component" value="Unassembled WGS sequence"/>
</dbReference>
<protein>
    <submittedName>
        <fullName evidence="1">PHO85 cyclin-5</fullName>
    </submittedName>
</protein>
<evidence type="ECO:0000313" key="2">
    <source>
        <dbReference type="Proteomes" id="UP001145114"/>
    </source>
</evidence>
<dbReference type="EMBL" id="JAMZIH010009267">
    <property type="protein sequence ID" value="KAJ1670432.1"/>
    <property type="molecule type" value="Genomic_DNA"/>
</dbReference>
<keyword evidence="2" id="KW-1185">Reference proteome</keyword>
<organism evidence="1 2">
    <name type="scientific">Spiromyces aspiralis</name>
    <dbReference type="NCBI Taxonomy" id="68401"/>
    <lineage>
        <taxon>Eukaryota</taxon>
        <taxon>Fungi</taxon>
        <taxon>Fungi incertae sedis</taxon>
        <taxon>Zoopagomycota</taxon>
        <taxon>Kickxellomycotina</taxon>
        <taxon>Kickxellomycetes</taxon>
        <taxon>Kickxellales</taxon>
        <taxon>Kickxellaceae</taxon>
        <taxon>Spiromyces</taxon>
    </lineage>
</organism>
<reference evidence="1" key="1">
    <citation type="submission" date="2022-06" db="EMBL/GenBank/DDBJ databases">
        <title>Phylogenomic reconstructions and comparative analyses of Kickxellomycotina fungi.</title>
        <authorList>
            <person name="Reynolds N.K."/>
            <person name="Stajich J.E."/>
            <person name="Barry K."/>
            <person name="Grigoriev I.V."/>
            <person name="Crous P."/>
            <person name="Smith M.E."/>
        </authorList>
    </citation>
    <scope>NUCLEOTIDE SEQUENCE</scope>
    <source>
        <strain evidence="1">RSA 2271</strain>
    </source>
</reference>
<sequence>MCGRRMYVAALILASKFLLDRTYSNRAWNKITRLDIKEINEMERAFMALLDSQLYIPPAAFERWDKMLPHITVKGCRLVVGDSNSCDEVLLRPFLSPPTPAPSPISVCGGISAPASPAPTANSG</sequence>
<gene>
    <name evidence="1" type="primary">PCL5</name>
    <name evidence="1" type="ORF">EV182_008215</name>
</gene>
<accession>A0ACC1H7W1</accession>
<name>A0ACC1H7W1_9FUNG</name>
<evidence type="ECO:0000313" key="1">
    <source>
        <dbReference type="EMBL" id="KAJ1670432.1"/>
    </source>
</evidence>
<feature type="non-terminal residue" evidence="1">
    <location>
        <position position="124"/>
    </location>
</feature>
<comment type="caution">
    <text evidence="1">The sequence shown here is derived from an EMBL/GenBank/DDBJ whole genome shotgun (WGS) entry which is preliminary data.</text>
</comment>